<dbReference type="EMBL" id="AHHD01000109">
    <property type="protein sequence ID" value="EKG19791.1"/>
    <property type="molecule type" value="Genomic_DNA"/>
</dbReference>
<feature type="signal peptide" evidence="1">
    <location>
        <begin position="1"/>
        <end position="21"/>
    </location>
</feature>
<dbReference type="Proteomes" id="UP000007129">
    <property type="component" value="Unassembled WGS sequence"/>
</dbReference>
<organism evidence="2 3">
    <name type="scientific">Macrophomina phaseolina (strain MS6)</name>
    <name type="common">Charcoal rot fungus</name>
    <dbReference type="NCBI Taxonomy" id="1126212"/>
    <lineage>
        <taxon>Eukaryota</taxon>
        <taxon>Fungi</taxon>
        <taxon>Dikarya</taxon>
        <taxon>Ascomycota</taxon>
        <taxon>Pezizomycotina</taxon>
        <taxon>Dothideomycetes</taxon>
        <taxon>Dothideomycetes incertae sedis</taxon>
        <taxon>Botryosphaeriales</taxon>
        <taxon>Botryosphaeriaceae</taxon>
        <taxon>Macrophomina</taxon>
    </lineage>
</organism>
<dbReference type="VEuPathDB" id="FungiDB:MPH_02937"/>
<protein>
    <submittedName>
        <fullName evidence="2">Uncharacterized protein</fullName>
    </submittedName>
</protein>
<evidence type="ECO:0000256" key="1">
    <source>
        <dbReference type="SAM" id="SignalP"/>
    </source>
</evidence>
<name>K2RBA1_MACPH</name>
<reference evidence="2 3" key="1">
    <citation type="journal article" date="2012" name="BMC Genomics">
        <title>Tools to kill: Genome of one of the most destructive plant pathogenic fungi Macrophomina phaseolina.</title>
        <authorList>
            <person name="Islam M.S."/>
            <person name="Haque M.S."/>
            <person name="Islam M.M."/>
            <person name="Emdad E.M."/>
            <person name="Halim A."/>
            <person name="Hossen Q.M.M."/>
            <person name="Hossain M.Z."/>
            <person name="Ahmed B."/>
            <person name="Rahim S."/>
            <person name="Rahman M.S."/>
            <person name="Alam M.M."/>
            <person name="Hou S."/>
            <person name="Wan X."/>
            <person name="Saito J.A."/>
            <person name="Alam M."/>
        </authorList>
    </citation>
    <scope>NUCLEOTIDE SEQUENCE [LARGE SCALE GENOMIC DNA]</scope>
    <source>
        <strain evidence="2 3">MS6</strain>
    </source>
</reference>
<accession>K2RBA1</accession>
<evidence type="ECO:0000313" key="2">
    <source>
        <dbReference type="EMBL" id="EKG19791.1"/>
    </source>
</evidence>
<dbReference type="AlphaFoldDB" id="K2RBA1"/>
<comment type="caution">
    <text evidence="2">The sequence shown here is derived from an EMBL/GenBank/DDBJ whole genome shotgun (WGS) entry which is preliminary data.</text>
</comment>
<dbReference type="InParanoid" id="K2RBA1"/>
<feature type="chain" id="PRO_5003863916" evidence="1">
    <location>
        <begin position="22"/>
        <end position="106"/>
    </location>
</feature>
<evidence type="ECO:0000313" key="3">
    <source>
        <dbReference type="Proteomes" id="UP000007129"/>
    </source>
</evidence>
<gene>
    <name evidence="2" type="ORF">MPH_02937</name>
</gene>
<dbReference type="OrthoDB" id="10528244at2759"/>
<sequence>MSSLFFAILAAMSVKVPPINTDPPNTWAYRNPPPSLCIKAPAIGGPVKQAMEIKEKHIPVRTPIFFRSLVKLAQEAGKRLCMPAPKNPYITQKAYRAPSDDTAAQQ</sequence>
<keyword evidence="1" id="KW-0732">Signal</keyword>
<proteinExistence type="predicted"/>
<dbReference type="HOGENOM" id="CLU_2223747_0_0_1"/>